<evidence type="ECO:0000313" key="6">
    <source>
        <dbReference type="EMBL" id="CAK6955979.1"/>
    </source>
</evidence>
<dbReference type="AlphaFoldDB" id="A0AAV1NAZ4"/>
<keyword evidence="3" id="KW-0175">Coiled coil</keyword>
<organism evidence="6 7">
    <name type="scientific">Scomber scombrus</name>
    <name type="common">Atlantic mackerel</name>
    <name type="synonym">Scomber vernalis</name>
    <dbReference type="NCBI Taxonomy" id="13677"/>
    <lineage>
        <taxon>Eukaryota</taxon>
        <taxon>Metazoa</taxon>
        <taxon>Chordata</taxon>
        <taxon>Craniata</taxon>
        <taxon>Vertebrata</taxon>
        <taxon>Euteleostomi</taxon>
        <taxon>Actinopterygii</taxon>
        <taxon>Neopterygii</taxon>
        <taxon>Teleostei</taxon>
        <taxon>Neoteleostei</taxon>
        <taxon>Acanthomorphata</taxon>
        <taxon>Pelagiaria</taxon>
        <taxon>Scombriformes</taxon>
        <taxon>Scombridae</taxon>
        <taxon>Scomber</taxon>
    </lineage>
</organism>
<name>A0AAV1NAZ4_SCOSC</name>
<protein>
    <submittedName>
        <fullName evidence="6">Vesicle-associated membrane protein 8 isoform X1</fullName>
    </submittedName>
</protein>
<dbReference type="SUPFAM" id="SSF58038">
    <property type="entry name" value="SNARE fusion complex"/>
    <property type="match status" value="4"/>
</dbReference>
<proteinExistence type="inferred from homology"/>
<feature type="compositionally biased region" description="Basic and acidic residues" evidence="4">
    <location>
        <begin position="151"/>
        <end position="161"/>
    </location>
</feature>
<comment type="similarity">
    <text evidence="1">Belongs to the synaptobrevin family.</text>
</comment>
<dbReference type="GO" id="GO:0016192">
    <property type="term" value="P:vesicle-mediated transport"/>
    <property type="evidence" value="ECO:0007669"/>
    <property type="project" value="InterPro"/>
</dbReference>
<evidence type="ECO:0000259" key="5">
    <source>
        <dbReference type="PROSITE" id="PS50892"/>
    </source>
</evidence>
<sequence length="254" mass="27935">MASSADTNAEAPAPGSSEFDQEQSQVSEVKVILEDNINTLLERGDRIDDLLASADTNAEAPAPGSSEFDQLQSQVNEVKVILEDNINKMLERGNRLDDQNGTTDELQASADTNTEAPAPGSSEFDQLQNQLTKVEVILKDNINKLLERGDRLDDQNGKTDELLASADRNTEALAPRSSKLDQVKGQVNEVEVILEDNINKLLDRGDRLDDQTGKTDDLQASDQHMHLQAQQTPCPPIIMKQPDYKLKKEVSSIV</sequence>
<gene>
    <name evidence="6" type="ORF">FSCOSCO3_A019254</name>
</gene>
<evidence type="ECO:0000256" key="3">
    <source>
        <dbReference type="PROSITE-ProRule" id="PRU00290"/>
    </source>
</evidence>
<dbReference type="PANTHER" id="PTHR45701">
    <property type="entry name" value="SYNAPTOBREVIN FAMILY MEMBER"/>
    <property type="match status" value="1"/>
</dbReference>
<dbReference type="PROSITE" id="PS50892">
    <property type="entry name" value="V_SNARE"/>
    <property type="match status" value="3"/>
</dbReference>
<evidence type="ECO:0000256" key="1">
    <source>
        <dbReference type="ARBA" id="ARBA00008025"/>
    </source>
</evidence>
<comment type="subcellular location">
    <subcellularLocation>
        <location evidence="2">Endomembrane system</location>
        <topology evidence="2">Single-pass type IV membrane protein</topology>
    </subcellularLocation>
</comment>
<keyword evidence="7" id="KW-1185">Reference proteome</keyword>
<evidence type="ECO:0000256" key="4">
    <source>
        <dbReference type="SAM" id="MobiDB-lite"/>
    </source>
</evidence>
<dbReference type="Gene3D" id="1.20.5.110">
    <property type="match status" value="4"/>
</dbReference>
<dbReference type="PRINTS" id="PR00219">
    <property type="entry name" value="SYNAPTOBREVN"/>
</dbReference>
<feature type="domain" description="V-SNARE coiled-coil homology" evidence="5">
    <location>
        <begin position="67"/>
        <end position="139"/>
    </location>
</feature>
<feature type="domain" description="V-SNARE coiled-coil homology" evidence="5">
    <location>
        <begin position="179"/>
        <end position="239"/>
    </location>
</feature>
<dbReference type="GO" id="GO:0016020">
    <property type="term" value="C:membrane"/>
    <property type="evidence" value="ECO:0007669"/>
    <property type="project" value="InterPro"/>
</dbReference>
<dbReference type="InterPro" id="IPR001388">
    <property type="entry name" value="Synaptobrevin-like"/>
</dbReference>
<feature type="domain" description="V-SNARE coiled-coil homology" evidence="5">
    <location>
        <begin position="18"/>
        <end position="72"/>
    </location>
</feature>
<accession>A0AAV1NAZ4</accession>
<evidence type="ECO:0000256" key="2">
    <source>
        <dbReference type="ARBA" id="ARBA00046280"/>
    </source>
</evidence>
<reference evidence="6 7" key="1">
    <citation type="submission" date="2024-01" db="EMBL/GenBank/DDBJ databases">
        <authorList>
            <person name="Alioto T."/>
            <person name="Alioto T."/>
            <person name="Gomez Garrido J."/>
        </authorList>
    </citation>
    <scope>NUCLEOTIDE SEQUENCE [LARGE SCALE GENOMIC DNA]</scope>
</reference>
<feature type="region of interest" description="Disordered" evidence="4">
    <location>
        <begin position="151"/>
        <end position="170"/>
    </location>
</feature>
<feature type="region of interest" description="Disordered" evidence="4">
    <location>
        <begin position="1"/>
        <end position="27"/>
    </location>
</feature>
<dbReference type="InterPro" id="IPR016444">
    <property type="entry name" value="Synaptobrevin/VAMP"/>
</dbReference>
<dbReference type="Pfam" id="PF00957">
    <property type="entry name" value="Synaptobrevin"/>
    <property type="match status" value="3"/>
</dbReference>
<dbReference type="EMBL" id="CAWUFR010000023">
    <property type="protein sequence ID" value="CAK6955979.1"/>
    <property type="molecule type" value="Genomic_DNA"/>
</dbReference>
<dbReference type="InterPro" id="IPR042855">
    <property type="entry name" value="V_SNARE_CC"/>
</dbReference>
<dbReference type="Proteomes" id="UP001314229">
    <property type="component" value="Unassembled WGS sequence"/>
</dbReference>
<dbReference type="GO" id="GO:0012505">
    <property type="term" value="C:endomembrane system"/>
    <property type="evidence" value="ECO:0007669"/>
    <property type="project" value="UniProtKB-SubCell"/>
</dbReference>
<evidence type="ECO:0000313" key="7">
    <source>
        <dbReference type="Proteomes" id="UP001314229"/>
    </source>
</evidence>
<comment type="caution">
    <text evidence="6">The sequence shown here is derived from an EMBL/GenBank/DDBJ whole genome shotgun (WGS) entry which is preliminary data.</text>
</comment>